<dbReference type="AlphaFoldDB" id="A0A9Q3GG92"/>
<evidence type="ECO:0000313" key="1">
    <source>
        <dbReference type="EMBL" id="MBW0466151.1"/>
    </source>
</evidence>
<name>A0A9Q3GG92_9BASI</name>
<organism evidence="1 2">
    <name type="scientific">Austropuccinia psidii MF-1</name>
    <dbReference type="NCBI Taxonomy" id="1389203"/>
    <lineage>
        <taxon>Eukaryota</taxon>
        <taxon>Fungi</taxon>
        <taxon>Dikarya</taxon>
        <taxon>Basidiomycota</taxon>
        <taxon>Pucciniomycotina</taxon>
        <taxon>Pucciniomycetes</taxon>
        <taxon>Pucciniales</taxon>
        <taxon>Sphaerophragmiaceae</taxon>
        <taxon>Austropuccinia</taxon>
    </lineage>
</organism>
<protein>
    <submittedName>
        <fullName evidence="1">Uncharacterized protein</fullName>
    </submittedName>
</protein>
<accession>A0A9Q3GG92</accession>
<evidence type="ECO:0000313" key="2">
    <source>
        <dbReference type="Proteomes" id="UP000765509"/>
    </source>
</evidence>
<dbReference type="EMBL" id="AVOT02001222">
    <property type="protein sequence ID" value="MBW0466151.1"/>
    <property type="molecule type" value="Genomic_DNA"/>
</dbReference>
<proteinExistence type="predicted"/>
<sequence>MSIGRKLTHGFEIVSISRILEEVSKQKKLTYNTNGLLTDDVDDNDKIAVPYRSSTWADLWFSKVHGWASGVWEYHNKGLSYESIPTLFVCYSLFYLQPGDY</sequence>
<comment type="caution">
    <text evidence="1">The sequence shown here is derived from an EMBL/GenBank/DDBJ whole genome shotgun (WGS) entry which is preliminary data.</text>
</comment>
<dbReference type="Proteomes" id="UP000765509">
    <property type="component" value="Unassembled WGS sequence"/>
</dbReference>
<reference evidence="1" key="1">
    <citation type="submission" date="2021-03" db="EMBL/GenBank/DDBJ databases">
        <title>Draft genome sequence of rust myrtle Austropuccinia psidii MF-1, a brazilian biotype.</title>
        <authorList>
            <person name="Quecine M.C."/>
            <person name="Pachon D.M.R."/>
            <person name="Bonatelli M.L."/>
            <person name="Correr F.H."/>
            <person name="Franceschini L.M."/>
            <person name="Leite T.F."/>
            <person name="Margarido G.R.A."/>
            <person name="Almeida C.A."/>
            <person name="Ferrarezi J.A."/>
            <person name="Labate C.A."/>
        </authorList>
    </citation>
    <scope>NUCLEOTIDE SEQUENCE</scope>
    <source>
        <strain evidence="1">MF-1</strain>
    </source>
</reference>
<keyword evidence="2" id="KW-1185">Reference proteome</keyword>
<gene>
    <name evidence="1" type="ORF">O181_005866</name>
</gene>